<sequence length="113" mass="12985">MPFLTEPDLEAEKLYRCLLKACNLKGLKIVERTPYQHVEWSLLGESATTKRVFPPRKRQQHSSKPLCANPRSPNQNLRNHSLCGHEIKILNTRTEDTSLVTEERCSQCIVICP</sequence>
<evidence type="ECO:0000313" key="3">
    <source>
        <dbReference type="Proteomes" id="UP000326939"/>
    </source>
</evidence>
<keyword evidence="3" id="KW-1185">Reference proteome</keyword>
<organism evidence="2 3">
    <name type="scientific">Salix brachista</name>
    <dbReference type="NCBI Taxonomy" id="2182728"/>
    <lineage>
        <taxon>Eukaryota</taxon>
        <taxon>Viridiplantae</taxon>
        <taxon>Streptophyta</taxon>
        <taxon>Embryophyta</taxon>
        <taxon>Tracheophyta</taxon>
        <taxon>Spermatophyta</taxon>
        <taxon>Magnoliopsida</taxon>
        <taxon>eudicotyledons</taxon>
        <taxon>Gunneridae</taxon>
        <taxon>Pentapetalae</taxon>
        <taxon>rosids</taxon>
        <taxon>fabids</taxon>
        <taxon>Malpighiales</taxon>
        <taxon>Salicaceae</taxon>
        <taxon>Saliceae</taxon>
        <taxon>Salix</taxon>
    </lineage>
</organism>
<feature type="region of interest" description="Disordered" evidence="1">
    <location>
        <begin position="51"/>
        <end position="78"/>
    </location>
</feature>
<protein>
    <submittedName>
        <fullName evidence="2">Uncharacterized protein</fullName>
    </submittedName>
</protein>
<comment type="caution">
    <text evidence="2">The sequence shown here is derived from an EMBL/GenBank/DDBJ whole genome shotgun (WGS) entry which is preliminary data.</text>
</comment>
<reference evidence="3" key="1">
    <citation type="journal article" date="2019" name="Gigascience">
        <title>De novo genome assembly of the endangered Acer yangbiense, a plant species with extremely small populations endemic to Yunnan Province, China.</title>
        <authorList>
            <person name="Yang J."/>
            <person name="Wariss H.M."/>
            <person name="Tao L."/>
            <person name="Zhang R."/>
            <person name="Yun Q."/>
            <person name="Hollingsworth P."/>
            <person name="Dao Z."/>
            <person name="Luo G."/>
            <person name="Guo H."/>
            <person name="Ma Y."/>
            <person name="Sun W."/>
        </authorList>
    </citation>
    <scope>NUCLEOTIDE SEQUENCE [LARGE SCALE GENOMIC DNA]</scope>
    <source>
        <strain evidence="3">cv. br00</strain>
    </source>
</reference>
<dbReference type="EMBL" id="VDCV01000016">
    <property type="protein sequence ID" value="KAB5519992.1"/>
    <property type="molecule type" value="Genomic_DNA"/>
</dbReference>
<proteinExistence type="predicted"/>
<name>A0A5N5JLX3_9ROSI</name>
<dbReference type="Proteomes" id="UP000326939">
    <property type="component" value="Chromosome 16"/>
</dbReference>
<evidence type="ECO:0000256" key="1">
    <source>
        <dbReference type="SAM" id="MobiDB-lite"/>
    </source>
</evidence>
<gene>
    <name evidence="2" type="ORF">DKX38_024311</name>
</gene>
<dbReference type="AlphaFoldDB" id="A0A5N5JLX3"/>
<evidence type="ECO:0000313" key="2">
    <source>
        <dbReference type="EMBL" id="KAB5519992.1"/>
    </source>
</evidence>
<accession>A0A5N5JLX3</accession>